<keyword evidence="5 6" id="KW-1015">Disulfide bond</keyword>
<dbReference type="GO" id="GO:0007166">
    <property type="term" value="P:cell surface receptor signaling pathway"/>
    <property type="evidence" value="ECO:0007669"/>
    <property type="project" value="InterPro"/>
</dbReference>
<feature type="disulfide bond" evidence="6">
    <location>
        <begin position="258"/>
        <end position="275"/>
    </location>
</feature>
<comment type="caution">
    <text evidence="6">Lacks conserved residue(s) required for the propagation of feature annotation.</text>
</comment>
<dbReference type="PROSITE" id="PS50835">
    <property type="entry name" value="IG_LIKE"/>
    <property type="match status" value="2"/>
</dbReference>
<feature type="domain" description="G-protein coupled receptors family 2 profile 1" evidence="10">
    <location>
        <begin position="619"/>
        <end position="713"/>
    </location>
</feature>
<feature type="disulfide bond" evidence="6">
    <location>
        <begin position="215"/>
        <end position="232"/>
    </location>
</feature>
<feature type="disulfide bond" evidence="6">
    <location>
        <begin position="234"/>
        <end position="243"/>
    </location>
</feature>
<dbReference type="InterPro" id="IPR013783">
    <property type="entry name" value="Ig-like_fold"/>
</dbReference>
<feature type="domain" description="G-protein coupled receptors family 2 profile 2" evidence="11">
    <location>
        <begin position="1023"/>
        <end position="1197"/>
    </location>
</feature>
<name>A0AAE1B327_9GAST</name>
<comment type="subcellular location">
    <subcellularLocation>
        <location evidence="1">Membrane</location>
        <topology evidence="1">Multi-pass membrane protein</topology>
    </subcellularLocation>
</comment>
<keyword evidence="2 7" id="KW-0812">Transmembrane</keyword>
<dbReference type="GO" id="GO:0016020">
    <property type="term" value="C:membrane"/>
    <property type="evidence" value="ECO:0007669"/>
    <property type="project" value="UniProtKB-SubCell"/>
</dbReference>
<dbReference type="SUPFAM" id="SSF57196">
    <property type="entry name" value="EGF/Laminin"/>
    <property type="match status" value="1"/>
</dbReference>
<dbReference type="PROSITE" id="PS01186">
    <property type="entry name" value="EGF_2"/>
    <property type="match status" value="2"/>
</dbReference>
<feature type="domain" description="Ig-like" evidence="12">
    <location>
        <begin position="440"/>
        <end position="539"/>
    </location>
</feature>
<protein>
    <submittedName>
        <fullName evidence="13">Uncharacterized protein</fullName>
    </submittedName>
</protein>
<dbReference type="Gene3D" id="1.20.1070.10">
    <property type="entry name" value="Rhodopsin 7-helix transmembrane proteins"/>
    <property type="match status" value="1"/>
</dbReference>
<dbReference type="InterPro" id="IPR001879">
    <property type="entry name" value="GPCR_2_extracellular_dom"/>
</dbReference>
<feature type="domain" description="EGF-like" evidence="9">
    <location>
        <begin position="250"/>
        <end position="287"/>
    </location>
</feature>
<dbReference type="Gene3D" id="2.60.120.290">
    <property type="entry name" value="Spermadhesin, CUB domain"/>
    <property type="match status" value="1"/>
</dbReference>
<keyword evidence="6" id="KW-0245">EGF-like domain</keyword>
<evidence type="ECO:0000259" key="9">
    <source>
        <dbReference type="PROSITE" id="PS50026"/>
    </source>
</evidence>
<feature type="transmembrane region" description="Helical" evidence="7">
    <location>
        <begin position="1243"/>
        <end position="1266"/>
    </location>
</feature>
<reference evidence="13" key="1">
    <citation type="journal article" date="2023" name="G3 (Bethesda)">
        <title>A reference genome for the long-term kleptoplast-retaining sea slug Elysia crispata morphotype clarki.</title>
        <authorList>
            <person name="Eastman K.E."/>
            <person name="Pendleton A.L."/>
            <person name="Shaikh M.A."/>
            <person name="Suttiyut T."/>
            <person name="Ogas R."/>
            <person name="Tomko P."/>
            <person name="Gavelis G."/>
            <person name="Widhalm J.R."/>
            <person name="Wisecaver J.H."/>
        </authorList>
    </citation>
    <scope>NUCLEOTIDE SEQUENCE</scope>
    <source>
        <strain evidence="13">ECLA1</strain>
    </source>
</reference>
<dbReference type="GO" id="GO:0004930">
    <property type="term" value="F:G protein-coupled receptor activity"/>
    <property type="evidence" value="ECO:0007669"/>
    <property type="project" value="InterPro"/>
</dbReference>
<keyword evidence="3 7" id="KW-1133">Transmembrane helix</keyword>
<dbReference type="InterPro" id="IPR036445">
    <property type="entry name" value="GPCR_2_extracell_dom_sf"/>
</dbReference>
<dbReference type="InterPro" id="IPR000859">
    <property type="entry name" value="CUB_dom"/>
</dbReference>
<dbReference type="SUPFAM" id="SSF49854">
    <property type="entry name" value="Spermadhesin, CUB domain"/>
    <property type="match status" value="1"/>
</dbReference>
<dbReference type="CDD" id="cd00041">
    <property type="entry name" value="CUB"/>
    <property type="match status" value="1"/>
</dbReference>
<feature type="transmembrane region" description="Helical" evidence="7">
    <location>
        <begin position="1059"/>
        <end position="1081"/>
    </location>
</feature>
<evidence type="ECO:0000313" key="14">
    <source>
        <dbReference type="Proteomes" id="UP001283361"/>
    </source>
</evidence>
<evidence type="ECO:0000256" key="5">
    <source>
        <dbReference type="ARBA" id="ARBA00023157"/>
    </source>
</evidence>
<dbReference type="Gene3D" id="2.10.25.10">
    <property type="entry name" value="Laminin"/>
    <property type="match status" value="3"/>
</dbReference>
<feature type="transmembrane region" description="Helical" evidence="7">
    <location>
        <begin position="1128"/>
        <end position="1150"/>
    </location>
</feature>
<dbReference type="InterPro" id="IPR051587">
    <property type="entry name" value="Adhesion_GPCR"/>
</dbReference>
<feature type="transmembrane region" description="Helical" evidence="7">
    <location>
        <begin position="1175"/>
        <end position="1200"/>
    </location>
</feature>
<evidence type="ECO:0000313" key="13">
    <source>
        <dbReference type="EMBL" id="KAK3798265.1"/>
    </source>
</evidence>
<dbReference type="CDD" id="cd00096">
    <property type="entry name" value="Ig"/>
    <property type="match status" value="1"/>
</dbReference>
<dbReference type="PROSITE" id="PS50227">
    <property type="entry name" value="G_PROTEIN_RECEP_F2_3"/>
    <property type="match status" value="1"/>
</dbReference>
<gene>
    <name evidence="13" type="ORF">RRG08_017180</name>
</gene>
<comment type="caution">
    <text evidence="13">The sequence shown here is derived from an EMBL/GenBank/DDBJ whole genome shotgun (WGS) entry which is preliminary data.</text>
</comment>
<dbReference type="InterPro" id="IPR007110">
    <property type="entry name" value="Ig-like_dom"/>
</dbReference>
<dbReference type="GO" id="GO:0007189">
    <property type="term" value="P:adenylate cyclase-activating G protein-coupled receptor signaling pathway"/>
    <property type="evidence" value="ECO:0007669"/>
    <property type="project" value="TreeGrafter"/>
</dbReference>
<evidence type="ECO:0000256" key="6">
    <source>
        <dbReference type="PROSITE-ProRule" id="PRU00076"/>
    </source>
</evidence>
<dbReference type="SMART" id="SM00181">
    <property type="entry name" value="EGF"/>
    <property type="match status" value="3"/>
</dbReference>
<dbReference type="InterPro" id="IPR017981">
    <property type="entry name" value="GPCR_2-like_7TM"/>
</dbReference>
<proteinExistence type="predicted"/>
<evidence type="ECO:0000256" key="2">
    <source>
        <dbReference type="ARBA" id="ARBA00022692"/>
    </source>
</evidence>
<dbReference type="Pfam" id="PF13927">
    <property type="entry name" value="Ig_3"/>
    <property type="match status" value="1"/>
</dbReference>
<dbReference type="InterPro" id="IPR000742">
    <property type="entry name" value="EGF"/>
</dbReference>
<organism evidence="13 14">
    <name type="scientific">Elysia crispata</name>
    <name type="common">lettuce slug</name>
    <dbReference type="NCBI Taxonomy" id="231223"/>
    <lineage>
        <taxon>Eukaryota</taxon>
        <taxon>Metazoa</taxon>
        <taxon>Spiralia</taxon>
        <taxon>Lophotrochozoa</taxon>
        <taxon>Mollusca</taxon>
        <taxon>Gastropoda</taxon>
        <taxon>Heterobranchia</taxon>
        <taxon>Euthyneura</taxon>
        <taxon>Panpulmonata</taxon>
        <taxon>Sacoglossa</taxon>
        <taxon>Placobranchoidea</taxon>
        <taxon>Plakobranchidae</taxon>
        <taxon>Elysia</taxon>
    </lineage>
</organism>
<dbReference type="PROSITE" id="PS50261">
    <property type="entry name" value="G_PROTEIN_RECEP_F2_4"/>
    <property type="match status" value="1"/>
</dbReference>
<dbReference type="Gene3D" id="4.10.1240.10">
    <property type="entry name" value="GPCR, family 2, extracellular hormone receptor domain"/>
    <property type="match status" value="1"/>
</dbReference>
<evidence type="ECO:0000256" key="7">
    <source>
        <dbReference type="SAM" id="Phobius"/>
    </source>
</evidence>
<feature type="domain" description="Ig-like" evidence="12">
    <location>
        <begin position="546"/>
        <end position="637"/>
    </location>
</feature>
<keyword evidence="14" id="KW-1185">Reference proteome</keyword>
<dbReference type="SUPFAM" id="SSF48726">
    <property type="entry name" value="Immunoglobulin"/>
    <property type="match status" value="2"/>
</dbReference>
<dbReference type="Gene3D" id="2.60.40.10">
    <property type="entry name" value="Immunoglobulins"/>
    <property type="match status" value="2"/>
</dbReference>
<keyword evidence="4 7" id="KW-0472">Membrane</keyword>
<dbReference type="InterPro" id="IPR003599">
    <property type="entry name" value="Ig_sub"/>
</dbReference>
<feature type="domain" description="CUB" evidence="8">
    <location>
        <begin position="76"/>
        <end position="134"/>
    </location>
</feature>
<feature type="disulfide bond" evidence="6">
    <location>
        <begin position="277"/>
        <end position="286"/>
    </location>
</feature>
<evidence type="ECO:0000256" key="3">
    <source>
        <dbReference type="ARBA" id="ARBA00022989"/>
    </source>
</evidence>
<evidence type="ECO:0000259" key="10">
    <source>
        <dbReference type="PROSITE" id="PS50227"/>
    </source>
</evidence>
<dbReference type="PANTHER" id="PTHR45813:SF8">
    <property type="entry name" value="IG-LIKE DOMAIN-CONTAINING PROTEIN"/>
    <property type="match status" value="1"/>
</dbReference>
<dbReference type="Proteomes" id="UP001283361">
    <property type="component" value="Unassembled WGS sequence"/>
</dbReference>
<feature type="transmembrane region" description="Helical" evidence="7">
    <location>
        <begin position="1093"/>
        <end position="1116"/>
    </location>
</feature>
<accession>A0AAE1B327</accession>
<dbReference type="EMBL" id="JAWDGP010000700">
    <property type="protein sequence ID" value="KAK3798265.1"/>
    <property type="molecule type" value="Genomic_DNA"/>
</dbReference>
<sequence length="1573" mass="174030">MLICENQETKLGRTMAGSRVTKRPTGWITSLGGWSNQPGYSEGGSLSSSVRLALVLTCFLVLLPACGQARTVFSQCGGHLKAPQGIIQSPNFPGPFPVPISCRWVIHVPANSKTVIYFTQYYMRHSFYITEYDHYVGPKDYRNKILVGQIDAEDHLTTVVAYRPFVVLDLVLTDDSNAYLRVEEYLMDVHGLNISYHVVPQDQPLETAPCSVHKCSYLGHCLASAHFSEFSCVCFPGFHGKDCERGPYCDPDKGQNMCLNGGNCRYFYGSLVNACECPAGFDGPMCEEKTSEIPQDECARLQCSHRCDFSHDSEELHCACNKGFKLAEDGTTCVEEEHYRVAASFPVESSGPELAAELRELEAGKDSFTQTATNIFHLSDLSTARDFTFGLISESSVEVVFNLRKEELPSLATALPNLVRDGRLLGVPVDVTKISTQVEPEMKLLNVENADEGPAFEGKLMTLVCSARGSDDLRFQWFKDGRPFNMSLTHRNAWEIRLPETIGEKQISVLNMDGVTTYDRGEFTCLISDFGQHMNQSIVMDVLPYPQVEVTPITVSAIQGSTQTFRCWSLDEIQRKFTYSWLKNGRPLTDADAEIVEDLRPRGSRLLVKSAQISTNYTCCVTNKAGTSKRTGHMFVASANQSALVCPNSALDGVKWNQTFAGFFNLQKCPTDAADLVVRRLGDGYTSRRCNCDPLSGVCTWGLPNYVRCQSVYLIEIYDMLMNIKLGYQVQPVMAVYHKLFSIARQARHRMFAGDLDITAKNLYMIVTMATDFPDLADEQFSITDLAEFLSILLEEAASLTLEEKQELFVGGRLIQMADSLQVLASKGLLLLQEAQAATVAIELVAKAPVSAKAKEKIFSEASARELYTSTDTPIRSKTRVTRSSSSGNIDGAQNVLVVRYDRSVHPLLDRGHHDRHPEEKFISDVFSFVPVVVRETVERQLYLVDIPHRSEAGDGATKNKTYCLSWEGWTRELPTGEWVSNTCVMVKAGPNMTTCLCPLPGHITAVMVPTNLTVVKMGSNSTQRTLLVTCVVCLACLSLAMVTYLMTARCLFQPKHLIHFNLILSLVGINLVCVICLVSQDNQVVCAGGKILLQFFTVAAFAFLALDAASLFLDIHARTHTRMNFGLPKFLLIGWGFPAVSVICGILAMETSGQDQHCHTWCWWSWSYNHSFTVLVPLVCLVLGHAVFVTMSLIMMCSWKDEWRDTVRRKSIFDIGRSECLVLLLAAFCLLSTKLSHDSRHLTLLVVVILNLLSTLATVVFLVALKKEARMAVLSLCGSAKDSEEKSVFSDLRAPGIPSMPPSHAALEAQKIHDYCETVDRERYTNEHKRQLRTLIRSSSTAGSFSAGAFSAPLGLTTCTPGPRLQASKTCDSGAEAITFNTGNKHRRKLQSNGSGSCLLRPEPSISRLLDSDYSKPVVARSRSIISSGITEEEIPSDRGTVQSPMPVPMVQKSLINRGNATPQSQRDNLVKDNAQQANNRLPTLSETESQRAENHLNPSTGLAASETHLLQDDSQVKTPLVEKHFEVARVENKTKLITSPGPLKSSVEIVQVGKQRECEALLEGEAESERL</sequence>
<feature type="transmembrane region" description="Helical" evidence="7">
    <location>
        <begin position="1027"/>
        <end position="1047"/>
    </location>
</feature>
<evidence type="ECO:0000259" key="11">
    <source>
        <dbReference type="PROSITE" id="PS50261"/>
    </source>
</evidence>
<dbReference type="InterPro" id="IPR036179">
    <property type="entry name" value="Ig-like_dom_sf"/>
</dbReference>
<dbReference type="PROSITE" id="PS01180">
    <property type="entry name" value="CUB"/>
    <property type="match status" value="1"/>
</dbReference>
<evidence type="ECO:0000256" key="1">
    <source>
        <dbReference type="ARBA" id="ARBA00004141"/>
    </source>
</evidence>
<feature type="transmembrane region" description="Helical" evidence="7">
    <location>
        <begin position="1221"/>
        <end position="1237"/>
    </location>
</feature>
<dbReference type="InterPro" id="IPR035914">
    <property type="entry name" value="Sperma_CUB_dom_sf"/>
</dbReference>
<evidence type="ECO:0000259" key="12">
    <source>
        <dbReference type="PROSITE" id="PS50835"/>
    </source>
</evidence>
<dbReference type="Pfam" id="PF00431">
    <property type="entry name" value="CUB"/>
    <property type="match status" value="1"/>
</dbReference>
<dbReference type="PROSITE" id="PS00022">
    <property type="entry name" value="EGF_1"/>
    <property type="match status" value="2"/>
</dbReference>
<dbReference type="SMART" id="SM00409">
    <property type="entry name" value="IG"/>
    <property type="match status" value="2"/>
</dbReference>
<dbReference type="PANTHER" id="PTHR45813">
    <property type="entry name" value="IG-LIKE DOMAIN-CONTAINING PROTEIN"/>
    <property type="match status" value="1"/>
</dbReference>
<evidence type="ECO:0000259" key="8">
    <source>
        <dbReference type="PROSITE" id="PS01180"/>
    </source>
</evidence>
<feature type="domain" description="EGF-like" evidence="9">
    <location>
        <begin position="206"/>
        <end position="244"/>
    </location>
</feature>
<dbReference type="PROSITE" id="PS50026">
    <property type="entry name" value="EGF_3"/>
    <property type="match status" value="2"/>
</dbReference>
<evidence type="ECO:0000256" key="4">
    <source>
        <dbReference type="ARBA" id="ARBA00023136"/>
    </source>
</evidence>